<protein>
    <recommendedName>
        <fullName evidence="4">CCHC-type domain-containing protein</fullName>
    </recommendedName>
</protein>
<dbReference type="AlphaFoldDB" id="A0A0L6UU85"/>
<keyword evidence="3" id="KW-1185">Reference proteome</keyword>
<reference evidence="2 3" key="1">
    <citation type="submission" date="2015-08" db="EMBL/GenBank/DDBJ databases">
        <title>Next Generation Sequencing and Analysis of the Genome of Puccinia sorghi L Schw, the Causal Agent of Maize Common Rust.</title>
        <authorList>
            <person name="Rochi L."/>
            <person name="Burguener G."/>
            <person name="Darino M."/>
            <person name="Turjanski A."/>
            <person name="Kreff E."/>
            <person name="Dieguez M.J."/>
            <person name="Sacco F."/>
        </authorList>
    </citation>
    <scope>NUCLEOTIDE SEQUENCE [LARGE SCALE GENOMIC DNA]</scope>
    <source>
        <strain evidence="2 3">RO10H11247</strain>
    </source>
</reference>
<evidence type="ECO:0000313" key="3">
    <source>
        <dbReference type="Proteomes" id="UP000037035"/>
    </source>
</evidence>
<sequence length="234" mass="26452">LRKKLTILAVFRSETKDFSFHTTRRPRTHRNFVPNHHHQNSNLSFSFSKRASISGSNAPTPMDLDALDVSKARCYNFNKIGQLSKDCPSPRKIKFNNNKSPVKPQPKTTLNLINLKPPNLEPKASTSDQFSIECYEANRFDRCVANMNCHLWDTAEQEKECRQLCEVVESKLNPRALQFIPGALALPWRIESENSWAQQRSNSNATASSINRGKLSTSARIIEPTPPQGDLTAC</sequence>
<feature type="non-terminal residue" evidence="2">
    <location>
        <position position="1"/>
    </location>
</feature>
<feature type="region of interest" description="Disordered" evidence="1">
    <location>
        <begin position="197"/>
        <end position="234"/>
    </location>
</feature>
<name>A0A0L6UU85_9BASI</name>
<dbReference type="EMBL" id="LAVV01008718">
    <property type="protein sequence ID" value="KNZ52106.1"/>
    <property type="molecule type" value="Genomic_DNA"/>
</dbReference>
<comment type="caution">
    <text evidence="2">The sequence shown here is derived from an EMBL/GenBank/DDBJ whole genome shotgun (WGS) entry which is preliminary data.</text>
</comment>
<evidence type="ECO:0000256" key="1">
    <source>
        <dbReference type="SAM" id="MobiDB-lite"/>
    </source>
</evidence>
<accession>A0A0L6UU85</accession>
<evidence type="ECO:0008006" key="4">
    <source>
        <dbReference type="Google" id="ProtNLM"/>
    </source>
</evidence>
<dbReference type="Proteomes" id="UP000037035">
    <property type="component" value="Unassembled WGS sequence"/>
</dbReference>
<feature type="compositionally biased region" description="Polar residues" evidence="1">
    <location>
        <begin position="197"/>
        <end position="219"/>
    </location>
</feature>
<evidence type="ECO:0000313" key="2">
    <source>
        <dbReference type="EMBL" id="KNZ52106.1"/>
    </source>
</evidence>
<proteinExistence type="predicted"/>
<dbReference type="OrthoDB" id="2527451at2759"/>
<gene>
    <name evidence="2" type="ORF">VP01_3695g1</name>
</gene>
<dbReference type="VEuPathDB" id="FungiDB:VP01_3695g1"/>
<organism evidence="2 3">
    <name type="scientific">Puccinia sorghi</name>
    <dbReference type="NCBI Taxonomy" id="27349"/>
    <lineage>
        <taxon>Eukaryota</taxon>
        <taxon>Fungi</taxon>
        <taxon>Dikarya</taxon>
        <taxon>Basidiomycota</taxon>
        <taxon>Pucciniomycotina</taxon>
        <taxon>Pucciniomycetes</taxon>
        <taxon>Pucciniales</taxon>
        <taxon>Pucciniaceae</taxon>
        <taxon>Puccinia</taxon>
    </lineage>
</organism>